<keyword evidence="2" id="KW-1185">Reference proteome</keyword>
<proteinExistence type="predicted"/>
<dbReference type="OrthoDB" id="46529at2759"/>
<dbReference type="STRING" id="78410.A0A0P7BXW8"/>
<dbReference type="Gene3D" id="1.25.40.20">
    <property type="entry name" value="Ankyrin repeat-containing domain"/>
    <property type="match status" value="1"/>
</dbReference>
<reference evidence="1 2" key="1">
    <citation type="submission" date="2015-09" db="EMBL/GenBank/DDBJ databases">
        <title>Draft genome of a European isolate of the apple canker pathogen Neonectria ditissima.</title>
        <authorList>
            <person name="Gomez-Cortecero A."/>
            <person name="Harrison R.J."/>
            <person name="Armitage A.D."/>
        </authorList>
    </citation>
    <scope>NUCLEOTIDE SEQUENCE [LARGE SCALE GENOMIC DNA]</scope>
    <source>
        <strain evidence="1 2">R09/05</strain>
    </source>
</reference>
<dbReference type="Proteomes" id="UP000050424">
    <property type="component" value="Unassembled WGS sequence"/>
</dbReference>
<dbReference type="InterPro" id="IPR036770">
    <property type="entry name" value="Ankyrin_rpt-contain_sf"/>
</dbReference>
<evidence type="ECO:0000313" key="2">
    <source>
        <dbReference type="Proteomes" id="UP000050424"/>
    </source>
</evidence>
<evidence type="ECO:0000313" key="1">
    <source>
        <dbReference type="EMBL" id="KPM44655.1"/>
    </source>
</evidence>
<dbReference type="AlphaFoldDB" id="A0A0P7BXW8"/>
<comment type="caution">
    <text evidence="1">The sequence shown here is derived from an EMBL/GenBank/DDBJ whole genome shotgun (WGS) entry which is preliminary data.</text>
</comment>
<name>A0A0P7BXW8_9HYPO</name>
<dbReference type="EMBL" id="LKCW01000017">
    <property type="protein sequence ID" value="KPM44655.1"/>
    <property type="molecule type" value="Genomic_DNA"/>
</dbReference>
<organism evidence="1 2">
    <name type="scientific">Neonectria ditissima</name>
    <dbReference type="NCBI Taxonomy" id="78410"/>
    <lineage>
        <taxon>Eukaryota</taxon>
        <taxon>Fungi</taxon>
        <taxon>Dikarya</taxon>
        <taxon>Ascomycota</taxon>
        <taxon>Pezizomycotina</taxon>
        <taxon>Sordariomycetes</taxon>
        <taxon>Hypocreomycetidae</taxon>
        <taxon>Hypocreales</taxon>
        <taxon>Nectriaceae</taxon>
        <taxon>Neonectria</taxon>
    </lineage>
</organism>
<accession>A0A0P7BXW8</accession>
<sequence>MSLCKVCEEPLVLPLDPEDVDVASADHAAGSETVPDDLELQCGCHFHWQCLLDQSSDIVLSLKCPGCNTYLPQNEAGPSATNLFMPTPVGAAILSRYVNEGGVQDNLDILPSITEEAYLETHPEARPARALHVMCTEGDLSGIVELLRDASDEVEDLGSLIRYQDPLGEMQSGLHHAIEHRQDEVVWLLLWLSSTLPNEAFPDSARQAAEALAIGRLQVTKTDDIRGLEDAKGRTAFALAQQLQGPWVAMLEAGILSI</sequence>
<protein>
    <submittedName>
        <fullName evidence="1">Uncharacterized protein</fullName>
    </submittedName>
</protein>
<gene>
    <name evidence="1" type="ORF">AK830_g1936</name>
</gene>